<gene>
    <name evidence="10" type="ORF">ONB1V03_LOCUS16719</name>
</gene>
<accession>A0A7R9MH48</accession>
<dbReference type="Proteomes" id="UP000728032">
    <property type="component" value="Unassembled WGS sequence"/>
</dbReference>
<sequence length="92" mass="10995">MNTHTRETVYRCHWPGCEKSFVWEKSLNDHEKRHRGIPVGRFRCTHCEYRSSHESAVKRHMDSNHGMASEVVSKRTTNECNLMDRRVKRPKK</sequence>
<proteinExistence type="predicted"/>
<reference evidence="10" key="1">
    <citation type="submission" date="2020-11" db="EMBL/GenBank/DDBJ databases">
        <authorList>
            <person name="Tran Van P."/>
        </authorList>
    </citation>
    <scope>NUCLEOTIDE SEQUENCE</scope>
</reference>
<keyword evidence="5" id="KW-0862">Zinc</keyword>
<dbReference type="PROSITE" id="PS00028">
    <property type="entry name" value="ZINC_FINGER_C2H2_1"/>
    <property type="match status" value="1"/>
</dbReference>
<protein>
    <recommendedName>
        <fullName evidence="9">C2H2-type domain-containing protein</fullName>
    </recommendedName>
</protein>
<evidence type="ECO:0000256" key="4">
    <source>
        <dbReference type="ARBA" id="ARBA00022771"/>
    </source>
</evidence>
<evidence type="ECO:0000313" key="10">
    <source>
        <dbReference type="EMBL" id="CAD7660149.1"/>
    </source>
</evidence>
<dbReference type="SMART" id="SM00355">
    <property type="entry name" value="ZnF_C2H2"/>
    <property type="match status" value="2"/>
</dbReference>
<keyword evidence="3" id="KW-0677">Repeat</keyword>
<keyword evidence="4 7" id="KW-0863">Zinc-finger</keyword>
<evidence type="ECO:0000256" key="1">
    <source>
        <dbReference type="ARBA" id="ARBA00004123"/>
    </source>
</evidence>
<dbReference type="AlphaFoldDB" id="A0A7R9MH48"/>
<keyword evidence="11" id="KW-1185">Reference proteome</keyword>
<keyword evidence="2" id="KW-0479">Metal-binding</keyword>
<evidence type="ECO:0000256" key="6">
    <source>
        <dbReference type="ARBA" id="ARBA00023242"/>
    </source>
</evidence>
<dbReference type="EMBL" id="CAJPVJ010019412">
    <property type="protein sequence ID" value="CAG2177287.1"/>
    <property type="molecule type" value="Genomic_DNA"/>
</dbReference>
<feature type="domain" description="C2H2-type" evidence="9">
    <location>
        <begin position="10"/>
        <end position="36"/>
    </location>
</feature>
<dbReference type="GO" id="GO:0008270">
    <property type="term" value="F:zinc ion binding"/>
    <property type="evidence" value="ECO:0007669"/>
    <property type="project" value="UniProtKB-KW"/>
</dbReference>
<evidence type="ECO:0000256" key="8">
    <source>
        <dbReference type="SAM" id="MobiDB-lite"/>
    </source>
</evidence>
<feature type="compositionally biased region" description="Basic and acidic residues" evidence="8">
    <location>
        <begin position="72"/>
        <end position="85"/>
    </location>
</feature>
<evidence type="ECO:0000259" key="9">
    <source>
        <dbReference type="PROSITE" id="PS50157"/>
    </source>
</evidence>
<dbReference type="PROSITE" id="PS50157">
    <property type="entry name" value="ZINC_FINGER_C2H2_2"/>
    <property type="match status" value="1"/>
</dbReference>
<dbReference type="EMBL" id="OC934237">
    <property type="protein sequence ID" value="CAD7660149.1"/>
    <property type="molecule type" value="Genomic_DNA"/>
</dbReference>
<evidence type="ECO:0000256" key="3">
    <source>
        <dbReference type="ARBA" id="ARBA00022737"/>
    </source>
</evidence>
<dbReference type="InterPro" id="IPR036236">
    <property type="entry name" value="Znf_C2H2_sf"/>
</dbReference>
<dbReference type="InterPro" id="IPR013087">
    <property type="entry name" value="Znf_C2H2_type"/>
</dbReference>
<feature type="region of interest" description="Disordered" evidence="8">
    <location>
        <begin position="58"/>
        <end position="92"/>
    </location>
</feature>
<evidence type="ECO:0000256" key="2">
    <source>
        <dbReference type="ARBA" id="ARBA00022723"/>
    </source>
</evidence>
<evidence type="ECO:0000256" key="7">
    <source>
        <dbReference type="PROSITE-ProRule" id="PRU00042"/>
    </source>
</evidence>
<dbReference type="FunFam" id="3.30.160.60:FF:001102">
    <property type="entry name" value="Transcription factor IIIA"/>
    <property type="match status" value="1"/>
</dbReference>
<name>A0A7R9MH48_9ACAR</name>
<dbReference type="GO" id="GO:0005634">
    <property type="term" value="C:nucleus"/>
    <property type="evidence" value="ECO:0007669"/>
    <property type="project" value="UniProtKB-SubCell"/>
</dbReference>
<comment type="subcellular location">
    <subcellularLocation>
        <location evidence="1">Nucleus</location>
    </subcellularLocation>
</comment>
<dbReference type="SUPFAM" id="SSF57667">
    <property type="entry name" value="beta-beta-alpha zinc fingers"/>
    <property type="match status" value="2"/>
</dbReference>
<dbReference type="Gene3D" id="3.30.160.60">
    <property type="entry name" value="Classic Zinc Finger"/>
    <property type="match status" value="2"/>
</dbReference>
<evidence type="ECO:0000313" key="11">
    <source>
        <dbReference type="Proteomes" id="UP000728032"/>
    </source>
</evidence>
<keyword evidence="6" id="KW-0539">Nucleus</keyword>
<evidence type="ECO:0000256" key="5">
    <source>
        <dbReference type="ARBA" id="ARBA00022833"/>
    </source>
</evidence>
<dbReference type="OrthoDB" id="6480227at2759"/>
<organism evidence="10">
    <name type="scientific">Oppiella nova</name>
    <dbReference type="NCBI Taxonomy" id="334625"/>
    <lineage>
        <taxon>Eukaryota</taxon>
        <taxon>Metazoa</taxon>
        <taxon>Ecdysozoa</taxon>
        <taxon>Arthropoda</taxon>
        <taxon>Chelicerata</taxon>
        <taxon>Arachnida</taxon>
        <taxon>Acari</taxon>
        <taxon>Acariformes</taxon>
        <taxon>Sarcoptiformes</taxon>
        <taxon>Oribatida</taxon>
        <taxon>Brachypylina</taxon>
        <taxon>Oppioidea</taxon>
        <taxon>Oppiidae</taxon>
        <taxon>Oppiella</taxon>
    </lineage>
</organism>